<feature type="compositionally biased region" description="Basic and acidic residues" evidence="1">
    <location>
        <begin position="16"/>
        <end position="30"/>
    </location>
</feature>
<gene>
    <name evidence="3" type="ORF">GCM10009760_59150</name>
</gene>
<feature type="transmembrane region" description="Helical" evidence="2">
    <location>
        <begin position="68"/>
        <end position="88"/>
    </location>
</feature>
<name>A0ABN3AA20_9ACTN</name>
<comment type="caution">
    <text evidence="3">The sequence shown here is derived from an EMBL/GenBank/DDBJ whole genome shotgun (WGS) entry which is preliminary data.</text>
</comment>
<sequence>MTVRRAAGGGPGAGEQMHRERGEPRDMMIKHREHGAAWGTRERTQPASDSYSQADRHQKVGTTMKKTARIAVTAVAALTMLVGIGAGVSSAATPKPNLSVCALCY</sequence>
<dbReference type="Proteomes" id="UP001422759">
    <property type="component" value="Unassembled WGS sequence"/>
</dbReference>
<keyword evidence="4" id="KW-1185">Reference proteome</keyword>
<keyword evidence="2" id="KW-0472">Membrane</keyword>
<feature type="region of interest" description="Disordered" evidence="1">
    <location>
        <begin position="1"/>
        <end position="63"/>
    </location>
</feature>
<evidence type="ECO:0000313" key="3">
    <source>
        <dbReference type="EMBL" id="GAA2157215.1"/>
    </source>
</evidence>
<dbReference type="EMBL" id="BAAANT010000057">
    <property type="protein sequence ID" value="GAA2157215.1"/>
    <property type="molecule type" value="Genomic_DNA"/>
</dbReference>
<evidence type="ECO:0000256" key="1">
    <source>
        <dbReference type="SAM" id="MobiDB-lite"/>
    </source>
</evidence>
<evidence type="ECO:0000313" key="4">
    <source>
        <dbReference type="Proteomes" id="UP001422759"/>
    </source>
</evidence>
<protein>
    <submittedName>
        <fullName evidence="3">Uncharacterized protein</fullName>
    </submittedName>
</protein>
<keyword evidence="2" id="KW-0812">Transmembrane</keyword>
<reference evidence="3 4" key="1">
    <citation type="journal article" date="2019" name="Int. J. Syst. Evol. Microbiol.">
        <title>The Global Catalogue of Microorganisms (GCM) 10K type strain sequencing project: providing services to taxonomists for standard genome sequencing and annotation.</title>
        <authorList>
            <consortium name="The Broad Institute Genomics Platform"/>
            <consortium name="The Broad Institute Genome Sequencing Center for Infectious Disease"/>
            <person name="Wu L."/>
            <person name="Ma J."/>
        </authorList>
    </citation>
    <scope>NUCLEOTIDE SEQUENCE [LARGE SCALE GENOMIC DNA]</scope>
    <source>
        <strain evidence="3 4">JCM 14560</strain>
    </source>
</reference>
<keyword evidence="2" id="KW-1133">Transmembrane helix</keyword>
<proteinExistence type="predicted"/>
<evidence type="ECO:0000256" key="2">
    <source>
        <dbReference type="SAM" id="Phobius"/>
    </source>
</evidence>
<accession>A0ABN3AA20</accession>
<organism evidence="3 4">
    <name type="scientific">Kitasatospora kazusensis</name>
    <dbReference type="NCBI Taxonomy" id="407974"/>
    <lineage>
        <taxon>Bacteria</taxon>
        <taxon>Bacillati</taxon>
        <taxon>Actinomycetota</taxon>
        <taxon>Actinomycetes</taxon>
        <taxon>Kitasatosporales</taxon>
        <taxon>Streptomycetaceae</taxon>
        <taxon>Kitasatospora</taxon>
    </lineage>
</organism>